<dbReference type="Proteomes" id="UP001642409">
    <property type="component" value="Unassembled WGS sequence"/>
</dbReference>
<reference evidence="2" key="1">
    <citation type="submission" date="2023-06" db="EMBL/GenBank/DDBJ databases">
        <authorList>
            <person name="Kurt Z."/>
        </authorList>
    </citation>
    <scope>NUCLEOTIDE SEQUENCE</scope>
</reference>
<reference evidence="3 4" key="2">
    <citation type="submission" date="2024-07" db="EMBL/GenBank/DDBJ databases">
        <authorList>
            <person name="Akdeniz Z."/>
        </authorList>
    </citation>
    <scope>NUCLEOTIDE SEQUENCE [LARGE SCALE GENOMIC DNA]</scope>
</reference>
<proteinExistence type="predicted"/>
<comment type="caution">
    <text evidence="2">The sequence shown here is derived from an EMBL/GenBank/DDBJ whole genome shotgun (WGS) entry which is preliminary data.</text>
</comment>
<feature type="region of interest" description="Disordered" evidence="1">
    <location>
        <begin position="1"/>
        <end position="21"/>
    </location>
</feature>
<dbReference type="EMBL" id="CATOUU010000126">
    <property type="protein sequence ID" value="CAI9917245.1"/>
    <property type="molecule type" value="Genomic_DNA"/>
</dbReference>
<name>A0AA86TGY2_9EUKA</name>
<dbReference type="AlphaFoldDB" id="A0AA86TGY2"/>
<dbReference type="EMBL" id="CAXDID020000214">
    <property type="protein sequence ID" value="CAL6057457.1"/>
    <property type="molecule type" value="Genomic_DNA"/>
</dbReference>
<sequence length="144" mass="16825">MNKQQRSQKARFPKAQQNVARTKQFSTNAEEALLPYGPDFQHLLLPENAVQQFAPQVSTQIYYQQNQRRQCSISIRNEDMQYGKYNQQIWSYLRQYLPFANILVNNSGDIQIVVSSDNLNQAQYVLQQITVDAKLLKYSVYTIN</sequence>
<accession>A0AA86TGY2</accession>
<feature type="compositionally biased region" description="Basic residues" evidence="1">
    <location>
        <begin position="1"/>
        <end position="12"/>
    </location>
</feature>
<organism evidence="2">
    <name type="scientific">Hexamita inflata</name>
    <dbReference type="NCBI Taxonomy" id="28002"/>
    <lineage>
        <taxon>Eukaryota</taxon>
        <taxon>Metamonada</taxon>
        <taxon>Diplomonadida</taxon>
        <taxon>Hexamitidae</taxon>
        <taxon>Hexamitinae</taxon>
        <taxon>Hexamita</taxon>
    </lineage>
</organism>
<gene>
    <name evidence="3" type="ORF">HINF_LOCUS47517</name>
    <name evidence="2" type="ORF">HINF_LOCUS4890</name>
</gene>
<evidence type="ECO:0000313" key="3">
    <source>
        <dbReference type="EMBL" id="CAL6057457.1"/>
    </source>
</evidence>
<evidence type="ECO:0000313" key="2">
    <source>
        <dbReference type="EMBL" id="CAI9917245.1"/>
    </source>
</evidence>
<evidence type="ECO:0000256" key="1">
    <source>
        <dbReference type="SAM" id="MobiDB-lite"/>
    </source>
</evidence>
<evidence type="ECO:0000313" key="4">
    <source>
        <dbReference type="Proteomes" id="UP001642409"/>
    </source>
</evidence>
<keyword evidence="4" id="KW-1185">Reference proteome</keyword>
<protein>
    <submittedName>
        <fullName evidence="3">Hypothetical_protein</fullName>
    </submittedName>
</protein>